<name>A0A917FEG4_9HYPH</name>
<comment type="caution">
    <text evidence="3">The sequence shown here is derived from an EMBL/GenBank/DDBJ whole genome shotgun (WGS) entry which is preliminary data.</text>
</comment>
<dbReference type="EMBL" id="BMCT01000004">
    <property type="protein sequence ID" value="GGF67796.1"/>
    <property type="molecule type" value="Genomic_DNA"/>
</dbReference>
<proteinExistence type="predicted"/>
<keyword evidence="4" id="KW-1185">Reference proteome</keyword>
<evidence type="ECO:0000256" key="1">
    <source>
        <dbReference type="SAM" id="Coils"/>
    </source>
</evidence>
<reference evidence="3" key="2">
    <citation type="submission" date="2020-09" db="EMBL/GenBank/DDBJ databases">
        <authorList>
            <person name="Sun Q."/>
            <person name="Sedlacek I."/>
        </authorList>
    </citation>
    <scope>NUCLEOTIDE SEQUENCE</scope>
    <source>
        <strain evidence="3">CCM 7897</strain>
    </source>
</reference>
<evidence type="ECO:0000313" key="4">
    <source>
        <dbReference type="Proteomes" id="UP000606044"/>
    </source>
</evidence>
<reference evidence="3" key="1">
    <citation type="journal article" date="2014" name="Int. J. Syst. Evol. Microbiol.">
        <title>Complete genome sequence of Corynebacterium casei LMG S-19264T (=DSM 44701T), isolated from a smear-ripened cheese.</title>
        <authorList>
            <consortium name="US DOE Joint Genome Institute (JGI-PGF)"/>
            <person name="Walter F."/>
            <person name="Albersmeier A."/>
            <person name="Kalinowski J."/>
            <person name="Ruckert C."/>
        </authorList>
    </citation>
    <scope>NUCLEOTIDE SEQUENCE</scope>
    <source>
        <strain evidence="3">CCM 7897</strain>
    </source>
</reference>
<dbReference type="RefSeq" id="WP_188579846.1">
    <property type="nucleotide sequence ID" value="NZ_BMCT01000004.1"/>
</dbReference>
<dbReference type="Proteomes" id="UP000606044">
    <property type="component" value="Unassembled WGS sequence"/>
</dbReference>
<protein>
    <recommendedName>
        <fullName evidence="2">DUF883 domain-containing protein</fullName>
    </recommendedName>
</protein>
<organism evidence="3 4">
    <name type="scientific">Azorhizobium oxalatiphilum</name>
    <dbReference type="NCBI Taxonomy" id="980631"/>
    <lineage>
        <taxon>Bacteria</taxon>
        <taxon>Pseudomonadati</taxon>
        <taxon>Pseudomonadota</taxon>
        <taxon>Alphaproteobacteria</taxon>
        <taxon>Hyphomicrobiales</taxon>
        <taxon>Xanthobacteraceae</taxon>
        <taxon>Azorhizobium</taxon>
    </lineage>
</organism>
<evidence type="ECO:0000259" key="2">
    <source>
        <dbReference type="Pfam" id="PF19029"/>
    </source>
</evidence>
<sequence>MDNTFNDNTDAPSLSALKADVQQLKSDIAQLMDTIKRTATDATAGVAYDAAAVPSDKLDELSLCIQERPLKSVAIAAGVGAFLGIILLR</sequence>
<feature type="domain" description="DUF883" evidence="2">
    <location>
        <begin position="64"/>
        <end position="87"/>
    </location>
</feature>
<keyword evidence="1" id="KW-0175">Coiled coil</keyword>
<dbReference type="InterPro" id="IPR043605">
    <property type="entry name" value="DUF883_C"/>
</dbReference>
<gene>
    <name evidence="3" type="ORF">GCM10007301_29380</name>
</gene>
<dbReference type="Pfam" id="PF19029">
    <property type="entry name" value="DUF883_C"/>
    <property type="match status" value="1"/>
</dbReference>
<evidence type="ECO:0000313" key="3">
    <source>
        <dbReference type="EMBL" id="GGF67796.1"/>
    </source>
</evidence>
<dbReference type="AlphaFoldDB" id="A0A917FEG4"/>
<feature type="coiled-coil region" evidence="1">
    <location>
        <begin position="14"/>
        <end position="41"/>
    </location>
</feature>
<accession>A0A917FEG4</accession>